<organism evidence="3 4">
    <name type="scientific">Sulfurimonas autotrophica (strain ATCC BAA-671 / DSM 16294 / JCM 11897 / OK10)</name>
    <dbReference type="NCBI Taxonomy" id="563040"/>
    <lineage>
        <taxon>Bacteria</taxon>
        <taxon>Pseudomonadati</taxon>
        <taxon>Campylobacterota</taxon>
        <taxon>Epsilonproteobacteria</taxon>
        <taxon>Campylobacterales</taxon>
        <taxon>Sulfurimonadaceae</taxon>
        <taxon>Sulfurimonas</taxon>
    </lineage>
</organism>
<evidence type="ECO:0000313" key="4">
    <source>
        <dbReference type="Proteomes" id="UP000007803"/>
    </source>
</evidence>
<dbReference type="InterPro" id="IPR002104">
    <property type="entry name" value="Integrase_catalytic"/>
</dbReference>
<evidence type="ECO:0000259" key="2">
    <source>
        <dbReference type="Pfam" id="PF00589"/>
    </source>
</evidence>
<sequence>MRGSVNNQVNQLWSKIDGLYTSKGETRANSDYRGHNGHKVSENVHGYSWKDETKRIAKELLTYSKKNFKIKDMQAITGEVVLAYVNDKIEDGLVRNSISSYISNIAKIKVGLSKIPNKLKSHNNQFTHEDLKQARKNINQFAVRSKHINRAYINPASFKSDMSIKSRIGYQLQLKHGLRVSEATLIRPSQLLNNNTIRIQGKGGYERDVKLSSVLFNQITQEIKAHGSYYQGYNTYLKDLKNSVAKAGEKWTGTHGLRYNYAQSQMSRYQEKMSYKEALARVSFELGHHRIEITKHYLK</sequence>
<evidence type="ECO:0000313" key="3">
    <source>
        <dbReference type="EMBL" id="ADN08231.1"/>
    </source>
</evidence>
<dbReference type="EMBL" id="CP002205">
    <property type="protein sequence ID" value="ADN08231.1"/>
    <property type="molecule type" value="Genomic_DNA"/>
</dbReference>
<feature type="domain" description="Tyr recombinase" evidence="2">
    <location>
        <begin position="160"/>
        <end position="298"/>
    </location>
</feature>
<dbReference type="CDD" id="cd00397">
    <property type="entry name" value="DNA_BRE_C"/>
    <property type="match status" value="1"/>
</dbReference>
<evidence type="ECO:0000256" key="1">
    <source>
        <dbReference type="ARBA" id="ARBA00023172"/>
    </source>
</evidence>
<dbReference type="Proteomes" id="UP000007803">
    <property type="component" value="Chromosome"/>
</dbReference>
<dbReference type="HOGENOM" id="CLU_862907_0_0_7"/>
<dbReference type="AlphaFoldDB" id="E0UTC8"/>
<name>E0UTC8_SULAO</name>
<dbReference type="GO" id="GO:0015074">
    <property type="term" value="P:DNA integration"/>
    <property type="evidence" value="ECO:0007669"/>
    <property type="project" value="InterPro"/>
</dbReference>
<protein>
    <recommendedName>
        <fullName evidence="2">Tyr recombinase domain-containing protein</fullName>
    </recommendedName>
</protein>
<dbReference type="eggNOG" id="COG0582">
    <property type="taxonomic scope" value="Bacteria"/>
</dbReference>
<dbReference type="InterPro" id="IPR011010">
    <property type="entry name" value="DNA_brk_join_enz"/>
</dbReference>
<reference evidence="4" key="1">
    <citation type="journal article" date="2010" name="Stand. Genomic Sci.">
        <title>Complete genome sequence of Sulfurimonas autotrophica type strain (OK10).</title>
        <authorList>
            <person name="Sikorski J."/>
            <person name="Munk C."/>
            <person name="Lapidus A."/>
            <person name="Djao O."/>
            <person name="Lucas S."/>
            <person name="Glavina Del Rio T."/>
            <person name="Nolan M."/>
            <person name="Tice H."/>
            <person name="Han C."/>
            <person name="Cheng J."/>
            <person name="Tapia R."/>
            <person name="Goodwin L."/>
            <person name="Pitluck S."/>
            <person name="Liolios K."/>
            <person name="Ivanova N."/>
            <person name="Mavromatis K."/>
            <person name="Mikhailova N."/>
            <person name="Pati A."/>
            <person name="Sims D."/>
            <person name="Meincke L."/>
            <person name="Brettin T."/>
            <person name="Detter J."/>
            <person name="Chen A."/>
            <person name="Palaniappan K."/>
            <person name="Land M."/>
            <person name="Hauser L."/>
            <person name="Chang Y."/>
            <person name="Jeffries C."/>
            <person name="Rohde M."/>
            <person name="Lang E."/>
            <person name="Spring S."/>
            <person name="Goker M."/>
            <person name="Woyke T."/>
            <person name="Bristow J."/>
            <person name="Eisen J."/>
            <person name="Markowitz V."/>
            <person name="Hugenholtz P."/>
            <person name="Kyrpides N."/>
            <person name="Klenk H."/>
        </authorList>
    </citation>
    <scope>NUCLEOTIDE SEQUENCE [LARGE SCALE GENOMIC DNA]</scope>
    <source>
        <strain evidence="4">ATCC BAA-671 / DSM 16294 / JCM 11897 / OK10</strain>
    </source>
</reference>
<gene>
    <name evidence="3" type="ordered locus">Saut_0182</name>
</gene>
<dbReference type="SUPFAM" id="SSF56349">
    <property type="entry name" value="DNA breaking-rejoining enzymes"/>
    <property type="match status" value="1"/>
</dbReference>
<dbReference type="RefSeq" id="WP_013325987.1">
    <property type="nucleotide sequence ID" value="NC_014506.1"/>
</dbReference>
<dbReference type="InterPro" id="IPR013762">
    <property type="entry name" value="Integrase-like_cat_sf"/>
</dbReference>
<dbReference type="STRING" id="563040.Saut_0182"/>
<accession>E0UTC8</accession>
<dbReference type="GO" id="GO:0006310">
    <property type="term" value="P:DNA recombination"/>
    <property type="evidence" value="ECO:0007669"/>
    <property type="project" value="UniProtKB-KW"/>
</dbReference>
<dbReference type="Pfam" id="PF00589">
    <property type="entry name" value="Phage_integrase"/>
    <property type="match status" value="1"/>
</dbReference>
<keyword evidence="1" id="KW-0233">DNA recombination</keyword>
<dbReference type="GO" id="GO:0003677">
    <property type="term" value="F:DNA binding"/>
    <property type="evidence" value="ECO:0007669"/>
    <property type="project" value="InterPro"/>
</dbReference>
<proteinExistence type="predicted"/>
<dbReference type="KEGG" id="sua:Saut_0182"/>
<keyword evidence="4" id="KW-1185">Reference proteome</keyword>
<dbReference type="Gene3D" id="1.10.443.10">
    <property type="entry name" value="Intergrase catalytic core"/>
    <property type="match status" value="1"/>
</dbReference>